<comment type="caution">
    <text evidence="2">The sequence shown here is derived from an EMBL/GenBank/DDBJ whole genome shotgun (WGS) entry which is preliminary data.</text>
</comment>
<feature type="compositionally biased region" description="Polar residues" evidence="1">
    <location>
        <begin position="25"/>
        <end position="48"/>
    </location>
</feature>
<dbReference type="EMBL" id="RXIC02000021">
    <property type="protein sequence ID" value="KAB1219302.1"/>
    <property type="molecule type" value="Genomic_DNA"/>
</dbReference>
<protein>
    <recommendedName>
        <fullName evidence="4">Embryo sac development arrest 6</fullName>
    </recommendedName>
</protein>
<evidence type="ECO:0008006" key="4">
    <source>
        <dbReference type="Google" id="ProtNLM"/>
    </source>
</evidence>
<gene>
    <name evidence="2" type="ORF">CJ030_MR3G001215</name>
</gene>
<dbReference type="AlphaFoldDB" id="A0A6A1W269"/>
<accession>A0A6A1W269</accession>
<dbReference type="OrthoDB" id="687843at2759"/>
<name>A0A6A1W269_9ROSI</name>
<organism evidence="2 3">
    <name type="scientific">Morella rubra</name>
    <name type="common">Chinese bayberry</name>
    <dbReference type="NCBI Taxonomy" id="262757"/>
    <lineage>
        <taxon>Eukaryota</taxon>
        <taxon>Viridiplantae</taxon>
        <taxon>Streptophyta</taxon>
        <taxon>Embryophyta</taxon>
        <taxon>Tracheophyta</taxon>
        <taxon>Spermatophyta</taxon>
        <taxon>Magnoliopsida</taxon>
        <taxon>eudicotyledons</taxon>
        <taxon>Gunneridae</taxon>
        <taxon>Pentapetalae</taxon>
        <taxon>rosids</taxon>
        <taxon>fabids</taxon>
        <taxon>Fagales</taxon>
        <taxon>Myricaceae</taxon>
        <taxon>Morella</taxon>
    </lineage>
</organism>
<evidence type="ECO:0000256" key="1">
    <source>
        <dbReference type="SAM" id="MobiDB-lite"/>
    </source>
</evidence>
<feature type="region of interest" description="Disordered" evidence="1">
    <location>
        <begin position="86"/>
        <end position="107"/>
    </location>
</feature>
<keyword evidence="3" id="KW-1185">Reference proteome</keyword>
<feature type="compositionally biased region" description="Basic and acidic residues" evidence="1">
    <location>
        <begin position="91"/>
        <end position="107"/>
    </location>
</feature>
<dbReference type="PANTHER" id="PTHR34657:SF4">
    <property type="entry name" value="EMBRYO SAC DEVELOPMENT ARREST 6"/>
    <property type="match status" value="1"/>
</dbReference>
<evidence type="ECO:0000313" key="3">
    <source>
        <dbReference type="Proteomes" id="UP000516437"/>
    </source>
</evidence>
<proteinExistence type="predicted"/>
<evidence type="ECO:0000313" key="2">
    <source>
        <dbReference type="EMBL" id="KAB1219302.1"/>
    </source>
</evidence>
<feature type="region of interest" description="Disordered" evidence="1">
    <location>
        <begin position="1"/>
        <end position="48"/>
    </location>
</feature>
<reference evidence="2 3" key="1">
    <citation type="journal article" date="2019" name="Plant Biotechnol. J.">
        <title>The red bayberry genome and genetic basis of sex determination.</title>
        <authorList>
            <person name="Jia H.M."/>
            <person name="Jia H.J."/>
            <person name="Cai Q.L."/>
            <person name="Wang Y."/>
            <person name="Zhao H.B."/>
            <person name="Yang W.F."/>
            <person name="Wang G.Y."/>
            <person name="Li Y.H."/>
            <person name="Zhan D.L."/>
            <person name="Shen Y.T."/>
            <person name="Niu Q.F."/>
            <person name="Chang L."/>
            <person name="Qiu J."/>
            <person name="Zhao L."/>
            <person name="Xie H.B."/>
            <person name="Fu W.Y."/>
            <person name="Jin J."/>
            <person name="Li X.W."/>
            <person name="Jiao Y."/>
            <person name="Zhou C.C."/>
            <person name="Tu T."/>
            <person name="Chai C.Y."/>
            <person name="Gao J.L."/>
            <person name="Fan L.J."/>
            <person name="van de Weg E."/>
            <person name="Wang J.Y."/>
            <person name="Gao Z.S."/>
        </authorList>
    </citation>
    <scope>NUCLEOTIDE SEQUENCE [LARGE SCALE GENOMIC DNA]</scope>
    <source>
        <tissue evidence="2">Leaves</tissue>
    </source>
</reference>
<dbReference type="Proteomes" id="UP000516437">
    <property type="component" value="Chromosome 3"/>
</dbReference>
<dbReference type="PANTHER" id="PTHR34657">
    <property type="entry name" value="EMBRYO SAC DEVELOPMENT ARREST 6"/>
    <property type="match status" value="1"/>
</dbReference>
<sequence>MNHHTRWISTPGGSRKRKEREASYSIKSSATPTSAPVGSPTPTSKPRELLSSNRLLAGCMAYEFLTKGTLFGQKFDPSRAEVVHLGSSSAELKRSKPEAEPSLKKEHQSYAEVASILKTEGAHVPGIVNPTQLARWIRM</sequence>